<evidence type="ECO:0000256" key="2">
    <source>
        <dbReference type="ARBA" id="ARBA00023002"/>
    </source>
</evidence>
<dbReference type="PROSITE" id="PS01162">
    <property type="entry name" value="QOR_ZETA_CRYSTAL"/>
    <property type="match status" value="1"/>
</dbReference>
<feature type="domain" description="Enoyl reductase (ER)" evidence="3">
    <location>
        <begin position="10"/>
        <end position="322"/>
    </location>
</feature>
<dbReference type="InterPro" id="IPR013149">
    <property type="entry name" value="ADH-like_C"/>
</dbReference>
<dbReference type="EMBL" id="LILC01000007">
    <property type="protein sequence ID" value="KOO47643.1"/>
    <property type="molecule type" value="Genomic_DNA"/>
</dbReference>
<comment type="caution">
    <text evidence="4">The sequence shown here is derived from an EMBL/GenBank/DDBJ whole genome shotgun (WGS) entry which is preliminary data.</text>
</comment>
<accession>A0A0M0LAG5</accession>
<dbReference type="GO" id="GO:0005829">
    <property type="term" value="C:cytosol"/>
    <property type="evidence" value="ECO:0007669"/>
    <property type="project" value="TreeGrafter"/>
</dbReference>
<proteinExistence type="predicted"/>
<keyword evidence="2" id="KW-0560">Oxidoreductase</keyword>
<dbReference type="InterPro" id="IPR036291">
    <property type="entry name" value="NAD(P)-bd_dom_sf"/>
</dbReference>
<dbReference type="Gene3D" id="3.40.50.720">
    <property type="entry name" value="NAD(P)-binding Rossmann-like Domain"/>
    <property type="match status" value="1"/>
</dbReference>
<dbReference type="CDD" id="cd05286">
    <property type="entry name" value="QOR2"/>
    <property type="match status" value="1"/>
</dbReference>
<gene>
    <name evidence="4" type="ORF">AMD01_06310</name>
</gene>
<dbReference type="InterPro" id="IPR002364">
    <property type="entry name" value="Quin_OxRdtase/zeta-crystal_CS"/>
</dbReference>
<name>A0A0M0LAG5_9BACI</name>
<dbReference type="PANTHER" id="PTHR48106:SF13">
    <property type="entry name" value="QUINONE OXIDOREDUCTASE-RELATED"/>
    <property type="match status" value="1"/>
</dbReference>
<dbReference type="Pfam" id="PF08240">
    <property type="entry name" value="ADH_N"/>
    <property type="match status" value="1"/>
</dbReference>
<protein>
    <submittedName>
        <fullName evidence="4">Quinone oxidoreductase</fullName>
    </submittedName>
</protein>
<organism evidence="4 5">
    <name type="scientific">Priestia koreensis</name>
    <dbReference type="NCBI Taxonomy" id="284581"/>
    <lineage>
        <taxon>Bacteria</taxon>
        <taxon>Bacillati</taxon>
        <taxon>Bacillota</taxon>
        <taxon>Bacilli</taxon>
        <taxon>Bacillales</taxon>
        <taxon>Bacillaceae</taxon>
        <taxon>Priestia</taxon>
    </lineage>
</organism>
<dbReference type="InterPro" id="IPR020843">
    <property type="entry name" value="ER"/>
</dbReference>
<dbReference type="OrthoDB" id="9787435at2"/>
<dbReference type="PANTHER" id="PTHR48106">
    <property type="entry name" value="QUINONE OXIDOREDUCTASE PIG3-RELATED"/>
    <property type="match status" value="1"/>
</dbReference>
<keyword evidence="1" id="KW-0521">NADP</keyword>
<dbReference type="InterPro" id="IPR013154">
    <property type="entry name" value="ADH-like_N"/>
</dbReference>
<keyword evidence="5" id="KW-1185">Reference proteome</keyword>
<dbReference type="GO" id="GO:0008270">
    <property type="term" value="F:zinc ion binding"/>
    <property type="evidence" value="ECO:0007669"/>
    <property type="project" value="InterPro"/>
</dbReference>
<dbReference type="RefSeq" id="WP_053400554.1">
    <property type="nucleotide sequence ID" value="NZ_LILC01000007.1"/>
</dbReference>
<dbReference type="InterPro" id="IPR011032">
    <property type="entry name" value="GroES-like_sf"/>
</dbReference>
<dbReference type="SMART" id="SM00829">
    <property type="entry name" value="PKS_ER"/>
    <property type="match status" value="1"/>
</dbReference>
<dbReference type="GO" id="GO:0035925">
    <property type="term" value="F:mRNA 3'-UTR AU-rich region binding"/>
    <property type="evidence" value="ECO:0007669"/>
    <property type="project" value="TreeGrafter"/>
</dbReference>
<dbReference type="PATRIC" id="fig|284581.3.peg.4663"/>
<reference evidence="5" key="1">
    <citation type="submission" date="2015-08" db="EMBL/GenBank/DDBJ databases">
        <title>Fjat-14210 dsm16467.</title>
        <authorList>
            <person name="Liu B."/>
            <person name="Wang J."/>
            <person name="Zhu Y."/>
            <person name="Liu G."/>
            <person name="Chen Q."/>
            <person name="Chen Z."/>
            <person name="Lan J."/>
            <person name="Che J."/>
            <person name="Ge C."/>
            <person name="Shi H."/>
            <person name="Pan Z."/>
            <person name="Liu X."/>
        </authorList>
    </citation>
    <scope>NUCLEOTIDE SEQUENCE [LARGE SCALE GENOMIC DNA]</scope>
    <source>
        <strain evidence="5">DSM 16467</strain>
    </source>
</reference>
<dbReference type="GO" id="GO:0070402">
    <property type="term" value="F:NADPH binding"/>
    <property type="evidence" value="ECO:0007669"/>
    <property type="project" value="TreeGrafter"/>
</dbReference>
<evidence type="ECO:0000259" key="3">
    <source>
        <dbReference type="SMART" id="SM00829"/>
    </source>
</evidence>
<evidence type="ECO:0000256" key="1">
    <source>
        <dbReference type="ARBA" id="ARBA00022857"/>
    </source>
</evidence>
<dbReference type="STRING" id="284581.AMD01_06310"/>
<dbReference type="Proteomes" id="UP000037558">
    <property type="component" value="Unassembled WGS sequence"/>
</dbReference>
<dbReference type="InterPro" id="IPR047618">
    <property type="entry name" value="QOR-like"/>
</dbReference>
<dbReference type="SUPFAM" id="SSF51735">
    <property type="entry name" value="NAD(P)-binding Rossmann-fold domains"/>
    <property type="match status" value="1"/>
</dbReference>
<dbReference type="GO" id="GO:0003960">
    <property type="term" value="F:quinone reductase (NADPH) activity"/>
    <property type="evidence" value="ECO:0007669"/>
    <property type="project" value="InterPro"/>
</dbReference>
<evidence type="ECO:0000313" key="4">
    <source>
        <dbReference type="EMBL" id="KOO47643.1"/>
    </source>
</evidence>
<dbReference type="AlphaFoldDB" id="A0A0M0LAG5"/>
<dbReference type="Gene3D" id="3.90.180.10">
    <property type="entry name" value="Medium-chain alcohol dehydrogenases, catalytic domain"/>
    <property type="match status" value="1"/>
</dbReference>
<dbReference type="SUPFAM" id="SSF50129">
    <property type="entry name" value="GroES-like"/>
    <property type="match status" value="1"/>
</dbReference>
<evidence type="ECO:0000313" key="5">
    <source>
        <dbReference type="Proteomes" id="UP000037558"/>
    </source>
</evidence>
<dbReference type="Pfam" id="PF00107">
    <property type="entry name" value="ADH_zinc_N"/>
    <property type="match status" value="1"/>
</dbReference>
<sequence length="326" mass="34626">MKAMLVQELGGPEVLKYVETALPTCGDDDVLMKVEMTSVNFADVKARYGKKGNAKLPFIPGLDAVGTVVKIGRNVENVAIGERVVAFPSSGSYAEYAVANQNLTFQLPEGIDLEQAAACPVVGMLSFMLVHKIARVQQGEAVLVHAAAGGVGTTLIQLLKAAGAGTIIGTVGASNKKAIALEAGADYVINYEKESFMDHVHTLTNGQGVDVVFDSISGVVAEKSLECLQDYGRLVHFGNSSGQTGSFMTKQLHASCRSVLGFSLGTTRKKKPHLLQEPAAQLFEALRLGTLTINIGNVFSLDEAALAHEWLESRKSTGKILLHVSQ</sequence>